<dbReference type="AlphaFoldDB" id="A0A6L9EN59"/>
<evidence type="ECO:0000256" key="1">
    <source>
        <dbReference type="ARBA" id="ARBA00023125"/>
    </source>
</evidence>
<dbReference type="Proteomes" id="UP000474042">
    <property type="component" value="Unassembled WGS sequence"/>
</dbReference>
<evidence type="ECO:0000256" key="3">
    <source>
        <dbReference type="PIRNR" id="PIRNR002070"/>
    </source>
</evidence>
<comment type="caution">
    <text evidence="2">Lacks conserved residue(s) required for the propagation of feature annotation.</text>
</comment>
<dbReference type="InterPro" id="IPR011344">
    <property type="entry name" value="ssDNA-bd"/>
</dbReference>
<dbReference type="RefSeq" id="WP_035765148.1">
    <property type="nucleotide sequence ID" value="NZ_AP019716.1"/>
</dbReference>
<dbReference type="CDD" id="cd04496">
    <property type="entry name" value="SSB_OBF"/>
    <property type="match status" value="1"/>
</dbReference>
<dbReference type="GO" id="GO:0009295">
    <property type="term" value="C:nucleoid"/>
    <property type="evidence" value="ECO:0007669"/>
    <property type="project" value="TreeGrafter"/>
</dbReference>
<gene>
    <name evidence="4" type="primary">ssb</name>
    <name evidence="5" type="ORF">FF104_06115</name>
    <name evidence="4" type="ORF">GND98_009360</name>
</gene>
<name>A0A6L9EN59_CLOBU</name>
<accession>A0A6L9EN59</accession>
<dbReference type="Gene3D" id="2.40.50.140">
    <property type="entry name" value="Nucleic acid-binding proteins"/>
    <property type="match status" value="1"/>
</dbReference>
<evidence type="ECO:0000256" key="2">
    <source>
        <dbReference type="HAMAP-Rule" id="MF_00984"/>
    </source>
</evidence>
<evidence type="ECO:0000313" key="4">
    <source>
        <dbReference type="EMBL" id="NAS18073.1"/>
    </source>
</evidence>
<protein>
    <recommendedName>
        <fullName evidence="2 3">Single-stranded DNA-binding protein</fullName>
        <shortName evidence="2">SSB</shortName>
    </recommendedName>
</protein>
<dbReference type="PROSITE" id="PS50935">
    <property type="entry name" value="SSB"/>
    <property type="match status" value="1"/>
</dbReference>
<dbReference type="SUPFAM" id="SSF50249">
    <property type="entry name" value="Nucleic acid-binding proteins"/>
    <property type="match status" value="1"/>
</dbReference>
<keyword evidence="1 2" id="KW-0238">DNA-binding</keyword>
<dbReference type="HAMAP" id="MF_00984">
    <property type="entry name" value="SSB"/>
    <property type="match status" value="1"/>
</dbReference>
<dbReference type="GeneID" id="92943723"/>
<dbReference type="PANTHER" id="PTHR10302">
    <property type="entry name" value="SINGLE-STRANDED DNA-BINDING PROTEIN"/>
    <property type="match status" value="1"/>
</dbReference>
<dbReference type="GO" id="GO:0003697">
    <property type="term" value="F:single-stranded DNA binding"/>
    <property type="evidence" value="ECO:0007669"/>
    <property type="project" value="UniProtKB-UniRule"/>
</dbReference>
<evidence type="ECO:0000313" key="7">
    <source>
        <dbReference type="Proteomes" id="UP000515243"/>
    </source>
</evidence>
<evidence type="ECO:0000313" key="6">
    <source>
        <dbReference type="Proteomes" id="UP000474042"/>
    </source>
</evidence>
<evidence type="ECO:0000313" key="5">
    <source>
        <dbReference type="EMBL" id="QMW90546.1"/>
    </source>
</evidence>
<comment type="subunit">
    <text evidence="2">Homotetramer.</text>
</comment>
<dbReference type="EMBL" id="WOFV02000025">
    <property type="protein sequence ID" value="NAS18073.1"/>
    <property type="molecule type" value="Genomic_DNA"/>
</dbReference>
<reference evidence="4 6" key="2">
    <citation type="submission" date="2020-01" db="EMBL/GenBank/DDBJ databases">
        <title>Genome sequence of a 1,3-propanediol producer, Clostridium butyricum S3.</title>
        <authorList>
            <person name="Zhou J."/>
        </authorList>
    </citation>
    <scope>NUCLEOTIDE SEQUENCE [LARGE SCALE GENOMIC DNA]</scope>
    <source>
        <strain evidence="4 6">S3</strain>
    </source>
</reference>
<proteinExistence type="inferred from homology"/>
<dbReference type="PANTHER" id="PTHR10302:SF27">
    <property type="entry name" value="SINGLE-STRANDED DNA-BINDING PROTEIN"/>
    <property type="match status" value="1"/>
</dbReference>
<organism evidence="4 6">
    <name type="scientific">Clostridium butyricum</name>
    <dbReference type="NCBI Taxonomy" id="1492"/>
    <lineage>
        <taxon>Bacteria</taxon>
        <taxon>Bacillati</taxon>
        <taxon>Bacillota</taxon>
        <taxon>Clostridia</taxon>
        <taxon>Eubacteriales</taxon>
        <taxon>Clostridiaceae</taxon>
        <taxon>Clostridium</taxon>
    </lineage>
</organism>
<dbReference type="InterPro" id="IPR000424">
    <property type="entry name" value="Primosome_PriB/ssb"/>
</dbReference>
<dbReference type="EMBL" id="CP040626">
    <property type="protein sequence ID" value="QMW90546.1"/>
    <property type="molecule type" value="Genomic_DNA"/>
</dbReference>
<sequence>MNKVVQIGRMTKDAELKYLPGSGTAVANFSIAVDDGFGDNKKTYFFNIVVFGKSAEAVVNYTHKGSKVAVTGKLTTRTWDAQDGTKRYATEIVADSFGGIEFLDSKSDNQNQTNYQTNEYSVPGQVDDQLEAVDDGDMPF</sequence>
<reference evidence="5 7" key="1">
    <citation type="submission" date="2019-05" db="EMBL/GenBank/DDBJ databases">
        <authorList>
            <person name="Schori C."/>
            <person name="Ahrens C."/>
        </authorList>
    </citation>
    <scope>NUCLEOTIDE SEQUENCE [LARGE SCALE GENOMIC DNA]</scope>
    <source>
        <strain evidence="5 7">DSM 10702</strain>
    </source>
</reference>
<dbReference type="NCBIfam" id="TIGR00621">
    <property type="entry name" value="ssb"/>
    <property type="match status" value="1"/>
</dbReference>
<dbReference type="InterPro" id="IPR012340">
    <property type="entry name" value="NA-bd_OB-fold"/>
</dbReference>
<dbReference type="Pfam" id="PF00436">
    <property type="entry name" value="SSB"/>
    <property type="match status" value="1"/>
</dbReference>
<dbReference type="PIRSF" id="PIRSF002070">
    <property type="entry name" value="SSB"/>
    <property type="match status" value="1"/>
</dbReference>
<dbReference type="GO" id="GO:0006260">
    <property type="term" value="P:DNA replication"/>
    <property type="evidence" value="ECO:0007669"/>
    <property type="project" value="InterPro"/>
</dbReference>
<dbReference type="Proteomes" id="UP000515243">
    <property type="component" value="Chromosome 1"/>
</dbReference>